<dbReference type="EMBL" id="KK852878">
    <property type="protein sequence ID" value="KDR14496.1"/>
    <property type="molecule type" value="Genomic_DNA"/>
</dbReference>
<dbReference type="InterPro" id="IPR001128">
    <property type="entry name" value="Cyt_P450"/>
</dbReference>
<feature type="transmembrane region" description="Helical" evidence="16">
    <location>
        <begin position="6"/>
        <end position="28"/>
    </location>
</feature>
<dbReference type="PRINTS" id="PR00465">
    <property type="entry name" value="EP450IV"/>
</dbReference>
<feature type="transmembrane region" description="Helical" evidence="16">
    <location>
        <begin position="76"/>
        <end position="92"/>
    </location>
</feature>
<protein>
    <submittedName>
        <fullName evidence="17">Cytochrome P450 4C1</fullName>
    </submittedName>
</protein>
<dbReference type="Pfam" id="PF00067">
    <property type="entry name" value="p450"/>
    <property type="match status" value="1"/>
</dbReference>
<comment type="subcellular location">
    <subcellularLocation>
        <location evidence="4">Endoplasmic reticulum membrane</location>
        <topology evidence="4">Peripheral membrane protein</topology>
    </subcellularLocation>
    <subcellularLocation>
        <location evidence="3">Microsome membrane</location>
        <topology evidence="3">Peripheral membrane protein</topology>
    </subcellularLocation>
</comment>
<keyword evidence="8" id="KW-0256">Endoplasmic reticulum</keyword>
<evidence type="ECO:0000313" key="18">
    <source>
        <dbReference type="Proteomes" id="UP000027135"/>
    </source>
</evidence>
<evidence type="ECO:0000256" key="6">
    <source>
        <dbReference type="ARBA" id="ARBA00022617"/>
    </source>
</evidence>
<dbReference type="Gene3D" id="1.10.630.10">
    <property type="entry name" value="Cytochrome P450"/>
    <property type="match status" value="1"/>
</dbReference>
<feature type="binding site" description="axial binding residue" evidence="14">
    <location>
        <position position="453"/>
    </location>
    <ligand>
        <name>heme</name>
        <dbReference type="ChEBI" id="CHEBI:30413"/>
    </ligand>
    <ligandPart>
        <name>Fe</name>
        <dbReference type="ChEBI" id="CHEBI:18248"/>
    </ligandPart>
</feature>
<dbReference type="eggNOG" id="KOG0157">
    <property type="taxonomic scope" value="Eukaryota"/>
</dbReference>
<keyword evidence="9" id="KW-0492">Microsome</keyword>
<keyword evidence="10 15" id="KW-0560">Oxidoreductase</keyword>
<evidence type="ECO:0000256" key="8">
    <source>
        <dbReference type="ARBA" id="ARBA00022824"/>
    </source>
</evidence>
<dbReference type="CDD" id="cd20628">
    <property type="entry name" value="CYP4"/>
    <property type="match status" value="1"/>
</dbReference>
<dbReference type="AlphaFoldDB" id="A0A067QW24"/>
<dbReference type="PRINTS" id="PR00385">
    <property type="entry name" value="P450"/>
</dbReference>
<dbReference type="PANTHER" id="PTHR24291">
    <property type="entry name" value="CYTOCHROME P450 FAMILY 4"/>
    <property type="match status" value="1"/>
</dbReference>
<dbReference type="SUPFAM" id="SSF48264">
    <property type="entry name" value="Cytochrome P450"/>
    <property type="match status" value="1"/>
</dbReference>
<keyword evidence="7 14" id="KW-0479">Metal-binding</keyword>
<sequence>MLDIIIGSILVAILLAICTFLILVPYNFNTIIISTEPKGTTKIPGPKGLPYFGNILTFNVPREKLIKTFMDMHREYGDTFCFWVIGFMYVFINDPDDIEVILNNRSHITKSLDYRLLEPWLSTGLLTSTGEKWHTRRKILTPAFHFKILEEYVQVFNVNSEFLVKNLEAHIKEPFTTINEHINKCTLDIICEAAMGIPMHDNKYDHSEYTKAVKRLTKILVHRQLSPWLYRQFIYNLTPIGREDARLLQILHGFTNRMIKERREEYRANLNSEENFNTKKKRRLAFLDLLIEISEKEGLLTDADIREEVDTFMFEGHDTTEAAISWTLYLLGAYPDVQEKVVAELNDIFWDSDRPATYEDLQRMKYLEQVIKETLRLYPSVPGFNRKLDVDVKLKNYTIPAGAFVPISPLILHRNAAVFPNPEEFNPDHFLPEKVQGRHPFAYIPFSAGPRNCIGQRFAILEQKTVVSRVLRKYKLESIDKRENIDLMFEFILRAKQGLRIKISPR</sequence>
<dbReference type="InterPro" id="IPR002403">
    <property type="entry name" value="Cyt_P450_E_grp-IV"/>
</dbReference>
<evidence type="ECO:0000256" key="9">
    <source>
        <dbReference type="ARBA" id="ARBA00022848"/>
    </source>
</evidence>
<name>A0A067QW24_ZOONE</name>
<dbReference type="OrthoDB" id="1470350at2759"/>
<dbReference type="InterPro" id="IPR036396">
    <property type="entry name" value="Cyt_P450_sf"/>
</dbReference>
<keyword evidence="16" id="KW-0812">Transmembrane</keyword>
<dbReference type="InterPro" id="IPR050196">
    <property type="entry name" value="Cytochrome_P450_Monoox"/>
</dbReference>
<evidence type="ECO:0000256" key="7">
    <source>
        <dbReference type="ARBA" id="ARBA00022723"/>
    </source>
</evidence>
<evidence type="ECO:0000256" key="5">
    <source>
        <dbReference type="ARBA" id="ARBA00010617"/>
    </source>
</evidence>
<dbReference type="PANTHER" id="PTHR24291:SF189">
    <property type="entry name" value="CYTOCHROME P450 4C3-RELATED"/>
    <property type="match status" value="1"/>
</dbReference>
<dbReference type="GO" id="GO:0004497">
    <property type="term" value="F:monooxygenase activity"/>
    <property type="evidence" value="ECO:0007669"/>
    <property type="project" value="UniProtKB-KW"/>
</dbReference>
<evidence type="ECO:0000256" key="11">
    <source>
        <dbReference type="ARBA" id="ARBA00023004"/>
    </source>
</evidence>
<keyword evidence="13 16" id="KW-0472">Membrane</keyword>
<evidence type="ECO:0000256" key="12">
    <source>
        <dbReference type="ARBA" id="ARBA00023033"/>
    </source>
</evidence>
<comment type="similarity">
    <text evidence="5 15">Belongs to the cytochrome P450 family.</text>
</comment>
<proteinExistence type="inferred from homology"/>
<dbReference type="OMA" id="THGCKQD"/>
<dbReference type="InParanoid" id="A0A067QW24"/>
<dbReference type="FunFam" id="1.10.630.10:FF:000182">
    <property type="entry name" value="Cytochrome P450 3A4"/>
    <property type="match status" value="1"/>
</dbReference>
<evidence type="ECO:0000256" key="4">
    <source>
        <dbReference type="ARBA" id="ARBA00004406"/>
    </source>
</evidence>
<dbReference type="Proteomes" id="UP000027135">
    <property type="component" value="Unassembled WGS sequence"/>
</dbReference>
<evidence type="ECO:0000256" key="1">
    <source>
        <dbReference type="ARBA" id="ARBA00001971"/>
    </source>
</evidence>
<dbReference type="InterPro" id="IPR017972">
    <property type="entry name" value="Cyt_P450_CS"/>
</dbReference>
<keyword evidence="12 15" id="KW-0503">Monooxygenase</keyword>
<dbReference type="PROSITE" id="PS00086">
    <property type="entry name" value="CYTOCHROME_P450"/>
    <property type="match status" value="1"/>
</dbReference>
<evidence type="ECO:0000256" key="13">
    <source>
        <dbReference type="ARBA" id="ARBA00023136"/>
    </source>
</evidence>
<dbReference type="GO" id="GO:0005506">
    <property type="term" value="F:iron ion binding"/>
    <property type="evidence" value="ECO:0007669"/>
    <property type="project" value="InterPro"/>
</dbReference>
<evidence type="ECO:0000256" key="3">
    <source>
        <dbReference type="ARBA" id="ARBA00004174"/>
    </source>
</evidence>
<evidence type="ECO:0000256" key="16">
    <source>
        <dbReference type="SAM" id="Phobius"/>
    </source>
</evidence>
<evidence type="ECO:0000256" key="15">
    <source>
        <dbReference type="RuleBase" id="RU000461"/>
    </source>
</evidence>
<comment type="cofactor">
    <cofactor evidence="1 14">
        <name>heme</name>
        <dbReference type="ChEBI" id="CHEBI:30413"/>
    </cofactor>
</comment>
<keyword evidence="11 14" id="KW-0408">Iron</keyword>
<evidence type="ECO:0000256" key="14">
    <source>
        <dbReference type="PIRSR" id="PIRSR602403-1"/>
    </source>
</evidence>
<evidence type="ECO:0000313" key="17">
    <source>
        <dbReference type="EMBL" id="KDR14496.1"/>
    </source>
</evidence>
<accession>A0A067QW24</accession>
<dbReference type="GO" id="GO:0020037">
    <property type="term" value="F:heme binding"/>
    <property type="evidence" value="ECO:0007669"/>
    <property type="project" value="InterPro"/>
</dbReference>
<keyword evidence="16" id="KW-1133">Transmembrane helix</keyword>
<organism evidence="17 18">
    <name type="scientific">Zootermopsis nevadensis</name>
    <name type="common">Dampwood termite</name>
    <dbReference type="NCBI Taxonomy" id="136037"/>
    <lineage>
        <taxon>Eukaryota</taxon>
        <taxon>Metazoa</taxon>
        <taxon>Ecdysozoa</taxon>
        <taxon>Arthropoda</taxon>
        <taxon>Hexapoda</taxon>
        <taxon>Insecta</taxon>
        <taxon>Pterygota</taxon>
        <taxon>Neoptera</taxon>
        <taxon>Polyneoptera</taxon>
        <taxon>Dictyoptera</taxon>
        <taxon>Blattodea</taxon>
        <taxon>Blattoidea</taxon>
        <taxon>Termitoidae</taxon>
        <taxon>Termopsidae</taxon>
        <taxon>Zootermopsis</taxon>
    </lineage>
</organism>
<keyword evidence="6 14" id="KW-0349">Heme</keyword>
<evidence type="ECO:0000256" key="2">
    <source>
        <dbReference type="ARBA" id="ARBA00003690"/>
    </source>
</evidence>
<comment type="function">
    <text evidence="2">May be involved in the metabolism of insect hormones and in the breakdown of synthetic insecticides.</text>
</comment>
<keyword evidence="18" id="KW-1185">Reference proteome</keyword>
<reference evidence="17 18" key="1">
    <citation type="journal article" date="2014" name="Nat. Commun.">
        <title>Molecular traces of alternative social organization in a termite genome.</title>
        <authorList>
            <person name="Terrapon N."/>
            <person name="Li C."/>
            <person name="Robertson H.M."/>
            <person name="Ji L."/>
            <person name="Meng X."/>
            <person name="Booth W."/>
            <person name="Chen Z."/>
            <person name="Childers C.P."/>
            <person name="Glastad K.M."/>
            <person name="Gokhale K."/>
            <person name="Gowin J."/>
            <person name="Gronenberg W."/>
            <person name="Hermansen R.A."/>
            <person name="Hu H."/>
            <person name="Hunt B.G."/>
            <person name="Huylmans A.K."/>
            <person name="Khalil S.M."/>
            <person name="Mitchell R.D."/>
            <person name="Munoz-Torres M.C."/>
            <person name="Mustard J.A."/>
            <person name="Pan H."/>
            <person name="Reese J.T."/>
            <person name="Scharf M.E."/>
            <person name="Sun F."/>
            <person name="Vogel H."/>
            <person name="Xiao J."/>
            <person name="Yang W."/>
            <person name="Yang Z."/>
            <person name="Yang Z."/>
            <person name="Zhou J."/>
            <person name="Zhu J."/>
            <person name="Brent C.S."/>
            <person name="Elsik C.G."/>
            <person name="Goodisman M.A."/>
            <person name="Liberles D.A."/>
            <person name="Roe R.M."/>
            <person name="Vargo E.L."/>
            <person name="Vilcinskas A."/>
            <person name="Wang J."/>
            <person name="Bornberg-Bauer E."/>
            <person name="Korb J."/>
            <person name="Zhang G."/>
            <person name="Liebig J."/>
        </authorList>
    </citation>
    <scope>NUCLEOTIDE SEQUENCE [LARGE SCALE GENOMIC DNA]</scope>
    <source>
        <tissue evidence="17">Whole organism</tissue>
    </source>
</reference>
<dbReference type="STRING" id="136037.A0A067QW24"/>
<evidence type="ECO:0000256" key="10">
    <source>
        <dbReference type="ARBA" id="ARBA00023002"/>
    </source>
</evidence>
<dbReference type="GO" id="GO:0016705">
    <property type="term" value="F:oxidoreductase activity, acting on paired donors, with incorporation or reduction of molecular oxygen"/>
    <property type="evidence" value="ECO:0007669"/>
    <property type="project" value="InterPro"/>
</dbReference>
<gene>
    <name evidence="17" type="ORF">L798_10193</name>
</gene>
<dbReference type="GO" id="GO:0005789">
    <property type="term" value="C:endoplasmic reticulum membrane"/>
    <property type="evidence" value="ECO:0007669"/>
    <property type="project" value="UniProtKB-SubCell"/>
</dbReference>